<reference evidence="2 4" key="2">
    <citation type="submission" date="2018-08" db="EMBL/GenBank/DDBJ databases">
        <title>Streptomyces kandeliansis sp. nov., an endophytic bacterium isolated from mangrove plant.</title>
        <authorList>
            <person name="Wang R."/>
        </authorList>
    </citation>
    <scope>NUCLEOTIDE SEQUENCE [LARGE SCALE GENOMIC DNA]</scope>
    <source>
        <strain evidence="2">110B</strain>
        <strain evidence="4">H14(2018)</strain>
    </source>
</reference>
<dbReference type="InterPro" id="IPR000242">
    <property type="entry name" value="PTP_cat"/>
</dbReference>
<dbReference type="AlphaFoldDB" id="A0A1C6S5S2"/>
<protein>
    <submittedName>
        <fullName evidence="2">Protein phosphatase</fullName>
    </submittedName>
</protein>
<dbReference type="Pfam" id="PF00102">
    <property type="entry name" value="Y_phosphatase"/>
    <property type="match status" value="1"/>
</dbReference>
<dbReference type="OMA" id="RWPDFRL"/>
<dbReference type="InterPro" id="IPR029021">
    <property type="entry name" value="Prot-tyrosine_phosphatase-like"/>
</dbReference>
<dbReference type="PANTHER" id="PTHR23339">
    <property type="entry name" value="TYROSINE SPECIFIC PROTEIN PHOSPHATASE AND DUAL SPECIFICITY PROTEIN PHOSPHATASE"/>
    <property type="match status" value="1"/>
</dbReference>
<evidence type="ECO:0000259" key="1">
    <source>
        <dbReference type="PROSITE" id="PS50056"/>
    </source>
</evidence>
<accession>A0A1C6S5S2</accession>
<dbReference type="InterPro" id="IPR050561">
    <property type="entry name" value="PTP"/>
</dbReference>
<dbReference type="Proteomes" id="UP000253958">
    <property type="component" value="Chromosome"/>
</dbReference>
<feature type="domain" description="Tyrosine specific protein phosphatases" evidence="1">
    <location>
        <begin position="64"/>
        <end position="119"/>
    </location>
</feature>
<evidence type="ECO:0000313" key="3">
    <source>
        <dbReference type="EMBL" id="KAB1107521.1"/>
    </source>
</evidence>
<dbReference type="RefSeq" id="WP_013286550.1">
    <property type="nucleotide sequence ID" value="NZ_CBDRIO010000002.1"/>
</dbReference>
<name>A0A1C6S5S2_9ACTN</name>
<dbReference type="Proteomes" id="UP000471364">
    <property type="component" value="Unassembled WGS sequence"/>
</dbReference>
<dbReference type="EMBL" id="WAAR01000155">
    <property type="protein sequence ID" value="KAB1107521.1"/>
    <property type="molecule type" value="Genomic_DNA"/>
</dbReference>
<organism evidence="2 4">
    <name type="scientific">Micromonospora aurantiaca</name>
    <name type="common">nom. illeg.</name>
    <dbReference type="NCBI Taxonomy" id="47850"/>
    <lineage>
        <taxon>Bacteria</taxon>
        <taxon>Bacillati</taxon>
        <taxon>Actinomycetota</taxon>
        <taxon>Actinomycetes</taxon>
        <taxon>Micromonosporales</taxon>
        <taxon>Micromonosporaceae</taxon>
        <taxon>Micromonospora</taxon>
    </lineage>
</organism>
<dbReference type="PROSITE" id="PS50056">
    <property type="entry name" value="TYR_PHOSPHATASE_2"/>
    <property type="match status" value="1"/>
</dbReference>
<dbReference type="GO" id="GO:0004725">
    <property type="term" value="F:protein tyrosine phosphatase activity"/>
    <property type="evidence" value="ECO:0007669"/>
    <property type="project" value="InterPro"/>
</dbReference>
<evidence type="ECO:0000313" key="2">
    <source>
        <dbReference type="EMBL" id="AXH92870.1"/>
    </source>
</evidence>
<dbReference type="SUPFAM" id="SSF52799">
    <property type="entry name" value="(Phosphotyrosine protein) phosphatases II"/>
    <property type="match status" value="1"/>
</dbReference>
<evidence type="ECO:0000313" key="5">
    <source>
        <dbReference type="Proteomes" id="UP000471364"/>
    </source>
</evidence>
<sequence length="138" mass="15303">MDATPWTDQAGLLTLPGGATVRGRRVAEPGSPADFALLLAPGPEPEWPVRRVRWPDFWIPADRADALDALREAWRRAYAGERVEVACHGGVGRTGTALAALAVLDGLPPARAVAWVRSHYHRRAVETPWQRWWLRGVR</sequence>
<dbReference type="InterPro" id="IPR000387">
    <property type="entry name" value="Tyr_Pase_dom"/>
</dbReference>
<proteinExistence type="predicted"/>
<reference evidence="3 5" key="3">
    <citation type="submission" date="2019-09" db="EMBL/GenBank/DDBJ databases">
        <title>High taxonomic diversity of Micromonospora strains isolated from Medicago sativa nodules in different geographical locations.</title>
        <authorList>
            <person name="Martinez-Hidalgo P."/>
            <person name="Flores-Felix J.D."/>
            <person name="Velazquez E."/>
            <person name="Brau L."/>
            <person name="Trujillo M.E."/>
            <person name="Martinez-Molina E."/>
        </authorList>
    </citation>
    <scope>NUCLEOTIDE SEQUENCE [LARGE SCALE GENOMIC DNA]</scope>
    <source>
        <strain evidence="3 5">ALFB5</strain>
    </source>
</reference>
<dbReference type="EMBL" id="CP031263">
    <property type="protein sequence ID" value="AXH92870.1"/>
    <property type="molecule type" value="Genomic_DNA"/>
</dbReference>
<reference evidence="2 4" key="1">
    <citation type="submission" date="2018-07" db="EMBL/GenBank/DDBJ databases">
        <authorList>
            <person name="Ye Y."/>
        </authorList>
    </citation>
    <scope>NUCLEOTIDE SEQUENCE [LARGE SCALE GENOMIC DNA]</scope>
    <source>
        <strain evidence="2">110B</strain>
        <strain evidence="4">H14(2018)</strain>
    </source>
</reference>
<evidence type="ECO:0000313" key="4">
    <source>
        <dbReference type="Proteomes" id="UP000253958"/>
    </source>
</evidence>
<keyword evidence="5" id="KW-1185">Reference proteome</keyword>
<dbReference type="Gene3D" id="3.90.190.10">
    <property type="entry name" value="Protein tyrosine phosphatase superfamily"/>
    <property type="match status" value="1"/>
</dbReference>
<gene>
    <name evidence="2" type="ORF">DVH21_24710</name>
    <name evidence="3" type="ORF">F6X54_26390</name>
</gene>